<keyword evidence="2" id="KW-0472">Membrane</keyword>
<feature type="compositionally biased region" description="Polar residues" evidence="1">
    <location>
        <begin position="1"/>
        <end position="15"/>
    </location>
</feature>
<reference evidence="3" key="1">
    <citation type="submission" date="2020-07" db="EMBL/GenBank/DDBJ databases">
        <title>Huge and variable diversity of episymbiotic CPR bacteria and DPANN archaea in groundwater ecosystems.</title>
        <authorList>
            <person name="He C.Y."/>
            <person name="Keren R."/>
            <person name="Whittaker M."/>
            <person name="Farag I.F."/>
            <person name="Doudna J."/>
            <person name="Cate J.H.D."/>
            <person name="Banfield J.F."/>
        </authorList>
    </citation>
    <scope>NUCLEOTIDE SEQUENCE</scope>
    <source>
        <strain evidence="3">NC_groundwater_1664_Pr3_B-0.1um_52_9</strain>
    </source>
</reference>
<name>A0A9D6V315_9BACT</name>
<accession>A0A9D6V315</accession>
<keyword evidence="2" id="KW-0812">Transmembrane</keyword>
<feature type="transmembrane region" description="Helical" evidence="2">
    <location>
        <begin position="88"/>
        <end position="108"/>
    </location>
</feature>
<proteinExistence type="predicted"/>
<gene>
    <name evidence="3" type="ORF">HY912_15755</name>
</gene>
<evidence type="ECO:0000256" key="2">
    <source>
        <dbReference type="SAM" id="Phobius"/>
    </source>
</evidence>
<comment type="caution">
    <text evidence="3">The sequence shown here is derived from an EMBL/GenBank/DDBJ whole genome shotgun (WGS) entry which is preliminary data.</text>
</comment>
<feature type="region of interest" description="Disordered" evidence="1">
    <location>
        <begin position="1"/>
        <end position="32"/>
    </location>
</feature>
<dbReference type="AlphaFoldDB" id="A0A9D6V315"/>
<protein>
    <recommendedName>
        <fullName evidence="5">DUF4190 domain-containing protein</fullName>
    </recommendedName>
</protein>
<sequence>MNEDQTPVSPDSSLSPILADRPPPHQASPGLPVRESRADLVLILGILSLFMCGPLGLIAWIVANTDLKRIRAGTMSSRKIRLLKVGKALGIVGAILFAATILTITFVVQRNVSSLTEMFTPEPLKAHEFAFAGEWFGNRGTLIRIGFDGKGDFISGHSRVRGGAVSISDDRLSIGILGLSKSWHIDRRPYLEDGTWTIQLDGEVFRRRGDDSIVRMIREGLQDRSA</sequence>
<keyword evidence="2" id="KW-1133">Transmembrane helix</keyword>
<evidence type="ECO:0000313" key="3">
    <source>
        <dbReference type="EMBL" id="MBI5250943.1"/>
    </source>
</evidence>
<feature type="transmembrane region" description="Helical" evidence="2">
    <location>
        <begin position="40"/>
        <end position="67"/>
    </location>
</feature>
<dbReference type="EMBL" id="JACRDE010000409">
    <property type="protein sequence ID" value="MBI5250943.1"/>
    <property type="molecule type" value="Genomic_DNA"/>
</dbReference>
<evidence type="ECO:0008006" key="5">
    <source>
        <dbReference type="Google" id="ProtNLM"/>
    </source>
</evidence>
<dbReference type="Proteomes" id="UP000807825">
    <property type="component" value="Unassembled WGS sequence"/>
</dbReference>
<organism evidence="3 4">
    <name type="scientific">Desulfomonile tiedjei</name>
    <dbReference type="NCBI Taxonomy" id="2358"/>
    <lineage>
        <taxon>Bacteria</taxon>
        <taxon>Pseudomonadati</taxon>
        <taxon>Thermodesulfobacteriota</taxon>
        <taxon>Desulfomonilia</taxon>
        <taxon>Desulfomonilales</taxon>
        <taxon>Desulfomonilaceae</taxon>
        <taxon>Desulfomonile</taxon>
    </lineage>
</organism>
<evidence type="ECO:0000313" key="4">
    <source>
        <dbReference type="Proteomes" id="UP000807825"/>
    </source>
</evidence>
<evidence type="ECO:0000256" key="1">
    <source>
        <dbReference type="SAM" id="MobiDB-lite"/>
    </source>
</evidence>